<feature type="domain" description="Integrase zinc-binding" evidence="2">
    <location>
        <begin position="186"/>
        <end position="237"/>
    </location>
</feature>
<sequence>MWWNGPSFLLRPKAEWPKPRPVQEENEQVLQEAKRNAPEITHSMANTSSDYPVANVEMIIDSTRYSTLTKLLRVTALVMKFTSKVKNRVKSKENCDSVQRELTASEINDAEIAWIKSVQAKPFENEIRYLARKKTKEECLSSPKYVTQFGLYVDQQGIVRCGGRIGNSTLSSNCIHPILLTSRHHFVELLIEHTHKHTVLHNGIRDTLTALRERFWVIRGRVAVKKVIRKCVTCLKHEGSSYGPQQPTDLPNTRVSDDPPFTHVGLDFAGPIYFDSKGTETVTNHSSKKSYVCLFTCSSTRALHLELCRTLNVPDFLSLTRRARHQRNVLIQLTEQWKREYLTSLREQSTLKQKNNTREISIGDIVLLKKESTARCMWKLAKVVELLPGSDGKVRAAIVKVANSDKRPIYLRRVVQHLIPIEVKANNDQETQKHPPVVNPSSPVVTDNELRPKRNAAIIGEIARRERDT</sequence>
<evidence type="ECO:0000256" key="1">
    <source>
        <dbReference type="SAM" id="MobiDB-lite"/>
    </source>
</evidence>
<feature type="region of interest" description="Disordered" evidence="1">
    <location>
        <begin position="425"/>
        <end position="447"/>
    </location>
</feature>
<comment type="caution">
    <text evidence="4">The sequence shown here is derived from an EMBL/GenBank/DDBJ whole genome shotgun (WGS) entry which is preliminary data.</text>
</comment>
<dbReference type="Gene3D" id="3.30.420.10">
    <property type="entry name" value="Ribonuclease H-like superfamily/Ribonuclease H"/>
    <property type="match status" value="1"/>
</dbReference>
<dbReference type="OrthoDB" id="8052806at2759"/>
<dbReference type="PANTHER" id="PTHR47331:SF1">
    <property type="entry name" value="GAG-LIKE PROTEIN"/>
    <property type="match status" value="1"/>
</dbReference>
<keyword evidence="5" id="KW-1185">Reference proteome</keyword>
<dbReference type="Pfam" id="PF17921">
    <property type="entry name" value="Integrase_H2C2"/>
    <property type="match status" value="1"/>
</dbReference>
<evidence type="ECO:0000313" key="4">
    <source>
        <dbReference type="EMBL" id="CAB4026842.1"/>
    </source>
</evidence>
<evidence type="ECO:0000259" key="2">
    <source>
        <dbReference type="Pfam" id="PF17921"/>
    </source>
</evidence>
<dbReference type="Pfam" id="PF18701">
    <property type="entry name" value="DUF5641"/>
    <property type="match status" value="1"/>
</dbReference>
<dbReference type="InterPro" id="IPR036397">
    <property type="entry name" value="RNaseH_sf"/>
</dbReference>
<dbReference type="InterPro" id="IPR041588">
    <property type="entry name" value="Integrase_H2C2"/>
</dbReference>
<organism evidence="4 5">
    <name type="scientific">Paramuricea clavata</name>
    <name type="common">Red gorgonian</name>
    <name type="synonym">Violescent sea-whip</name>
    <dbReference type="NCBI Taxonomy" id="317549"/>
    <lineage>
        <taxon>Eukaryota</taxon>
        <taxon>Metazoa</taxon>
        <taxon>Cnidaria</taxon>
        <taxon>Anthozoa</taxon>
        <taxon>Octocorallia</taxon>
        <taxon>Malacalcyonacea</taxon>
        <taxon>Plexauridae</taxon>
        <taxon>Paramuricea</taxon>
    </lineage>
</organism>
<dbReference type="Gene3D" id="1.10.340.70">
    <property type="match status" value="1"/>
</dbReference>
<proteinExistence type="predicted"/>
<name>A0A6S7KHK6_PARCT</name>
<feature type="domain" description="DUF5641" evidence="3">
    <location>
        <begin position="327"/>
        <end position="411"/>
    </location>
</feature>
<protein>
    <submittedName>
        <fullName evidence="4">Uncharacterized protein</fullName>
    </submittedName>
</protein>
<dbReference type="Proteomes" id="UP001152795">
    <property type="component" value="Unassembled WGS sequence"/>
</dbReference>
<evidence type="ECO:0000313" key="5">
    <source>
        <dbReference type="Proteomes" id="UP001152795"/>
    </source>
</evidence>
<evidence type="ECO:0000259" key="3">
    <source>
        <dbReference type="Pfam" id="PF18701"/>
    </source>
</evidence>
<accession>A0A6S7KHK6</accession>
<gene>
    <name evidence="4" type="ORF">PACLA_8A073751</name>
</gene>
<dbReference type="AlphaFoldDB" id="A0A6S7KHK6"/>
<dbReference type="InterPro" id="IPR040676">
    <property type="entry name" value="DUF5641"/>
</dbReference>
<reference evidence="4" key="1">
    <citation type="submission" date="2020-04" db="EMBL/GenBank/DDBJ databases">
        <authorList>
            <person name="Alioto T."/>
            <person name="Alioto T."/>
            <person name="Gomez Garrido J."/>
        </authorList>
    </citation>
    <scope>NUCLEOTIDE SEQUENCE</scope>
    <source>
        <strain evidence="4">A484AB</strain>
    </source>
</reference>
<dbReference type="EMBL" id="CACRXK020014442">
    <property type="protein sequence ID" value="CAB4026842.1"/>
    <property type="molecule type" value="Genomic_DNA"/>
</dbReference>
<feature type="compositionally biased region" description="Low complexity" evidence="1">
    <location>
        <begin position="435"/>
        <end position="445"/>
    </location>
</feature>
<dbReference type="PANTHER" id="PTHR47331">
    <property type="entry name" value="PHD-TYPE DOMAIN-CONTAINING PROTEIN"/>
    <property type="match status" value="1"/>
</dbReference>
<dbReference type="GO" id="GO:0003676">
    <property type="term" value="F:nucleic acid binding"/>
    <property type="evidence" value="ECO:0007669"/>
    <property type="project" value="InterPro"/>
</dbReference>